<accession>A0A7J6MIY4</accession>
<dbReference type="Proteomes" id="UP000572268">
    <property type="component" value="Unassembled WGS sequence"/>
</dbReference>
<feature type="signal peptide" evidence="1">
    <location>
        <begin position="1"/>
        <end position="20"/>
    </location>
</feature>
<organism evidence="2 3">
    <name type="scientific">Perkinsus olseni</name>
    <name type="common">Perkinsus atlanticus</name>
    <dbReference type="NCBI Taxonomy" id="32597"/>
    <lineage>
        <taxon>Eukaryota</taxon>
        <taxon>Sar</taxon>
        <taxon>Alveolata</taxon>
        <taxon>Perkinsozoa</taxon>
        <taxon>Perkinsea</taxon>
        <taxon>Perkinsida</taxon>
        <taxon>Perkinsidae</taxon>
        <taxon>Perkinsus</taxon>
    </lineage>
</organism>
<reference evidence="2 3" key="1">
    <citation type="submission" date="2020-04" db="EMBL/GenBank/DDBJ databases">
        <title>Perkinsus olseni comparative genomics.</title>
        <authorList>
            <person name="Bogema D.R."/>
        </authorList>
    </citation>
    <scope>NUCLEOTIDE SEQUENCE [LARGE SCALE GENOMIC DNA]</scope>
    <source>
        <strain evidence="2">ATCC PRA-31</strain>
    </source>
</reference>
<gene>
    <name evidence="2" type="ORF">FOL46_000239</name>
</gene>
<protein>
    <submittedName>
        <fullName evidence="2">Uncharacterized protein</fullName>
    </submittedName>
</protein>
<keyword evidence="1" id="KW-0732">Signal</keyword>
<evidence type="ECO:0000313" key="2">
    <source>
        <dbReference type="EMBL" id="KAF4671558.1"/>
    </source>
</evidence>
<proteinExistence type="predicted"/>
<name>A0A7J6MIY4_PEROL</name>
<dbReference type="EMBL" id="JABANN010000103">
    <property type="protein sequence ID" value="KAF4671558.1"/>
    <property type="molecule type" value="Genomic_DNA"/>
</dbReference>
<sequence>MGVLPVGILVVLLVTTLVTGASVEDTGAVVETAAEVDEVELAVDETPVVLALEPVVSGDELDVTPPEGVEVSGVMGVLVGVRVVLPLTTLVIGSSVEDTGAVVETAAEVNGADVEIPVDDTPVVSIPVPVVSGDELDVTLPEVVEVSGVMAVLLVSEREVLPLTTLVIGSSVEDTGAVVETAAEVNGADVEIPVDDTPVVCIPVPVVSGDELDVTPPEGVEVSGFMGVLLVGVREVLPLTTLVVGSSVEDTGAVVETAAEVSGADVEIPVDDTPVVSIPVPVVIGDELDVTLPEVVEVSGVMAVLLVGEQDTGAVVETAAEVNGADVEIPVDDTPVVCIPVPVVSGDELDVTPPEGVEVSGFMGVLLVGVQDTGAVVETAAEVNGADVEIPADDTPVVSTPVPVVGGVVDTFPGSVAAVEVAPCVVVFVACVLGKNAGLVVAAVVVVAAEVLVEHGTG</sequence>
<dbReference type="AlphaFoldDB" id="A0A7J6MIY4"/>
<feature type="chain" id="PRO_5029748164" evidence="1">
    <location>
        <begin position="21"/>
        <end position="458"/>
    </location>
</feature>
<evidence type="ECO:0000313" key="3">
    <source>
        <dbReference type="Proteomes" id="UP000572268"/>
    </source>
</evidence>
<evidence type="ECO:0000256" key="1">
    <source>
        <dbReference type="SAM" id="SignalP"/>
    </source>
</evidence>
<comment type="caution">
    <text evidence="2">The sequence shown here is derived from an EMBL/GenBank/DDBJ whole genome shotgun (WGS) entry which is preliminary data.</text>
</comment>